<dbReference type="AlphaFoldDB" id="A0A4Q1KIH0"/>
<keyword evidence="2" id="KW-1185">Reference proteome</keyword>
<dbReference type="InterPro" id="IPR059216">
    <property type="entry name" value="LeuA_carph_isopro_dom"/>
</dbReference>
<dbReference type="Proteomes" id="UP000290958">
    <property type="component" value="Unassembled WGS sequence"/>
</dbReference>
<proteinExistence type="predicted"/>
<dbReference type="GO" id="GO:0003677">
    <property type="term" value="F:DNA binding"/>
    <property type="evidence" value="ECO:0007669"/>
    <property type="project" value="InterPro"/>
</dbReference>
<dbReference type="InterPro" id="IPR010982">
    <property type="entry name" value="Lambda_DNA-bd_dom_sf"/>
</dbReference>
<protein>
    <recommendedName>
        <fullName evidence="3">Rha family transcriptional regulator</fullName>
    </recommendedName>
</protein>
<sequence>MKNLADQIIDALGGTTAVAKMVKAPVSTVHSWRKIGIPTSRMAHLELIAEVNGITLPSTEAAA</sequence>
<dbReference type="EMBL" id="SBKP01000006">
    <property type="protein sequence ID" value="RXR28929.1"/>
    <property type="molecule type" value="Genomic_DNA"/>
</dbReference>
<gene>
    <name evidence="1" type="ORF">EQG66_07580</name>
</gene>
<reference evidence="2" key="1">
    <citation type="submission" date="2019-01" db="EMBL/GenBank/DDBJ databases">
        <title>Cytophagaceae bacterium strain CAR-16.</title>
        <authorList>
            <person name="Chen W.-M."/>
        </authorList>
    </citation>
    <scope>NUCLEOTIDE SEQUENCE [LARGE SCALE GENOMIC DNA]</scope>
    <source>
        <strain evidence="2">CHR27</strain>
    </source>
</reference>
<evidence type="ECO:0008006" key="3">
    <source>
        <dbReference type="Google" id="ProtNLM"/>
    </source>
</evidence>
<dbReference type="NCBIfam" id="NF046037">
    <property type="entry name" value="carphisopro"/>
    <property type="match status" value="1"/>
</dbReference>
<dbReference type="OrthoDB" id="8613254at2"/>
<organism evidence="1 2">
    <name type="scientific">Sphingobium fluviale</name>
    <dbReference type="NCBI Taxonomy" id="2506423"/>
    <lineage>
        <taxon>Bacteria</taxon>
        <taxon>Pseudomonadati</taxon>
        <taxon>Pseudomonadota</taxon>
        <taxon>Alphaproteobacteria</taxon>
        <taxon>Sphingomonadales</taxon>
        <taxon>Sphingomonadaceae</taxon>
        <taxon>Sphingobium</taxon>
    </lineage>
</organism>
<accession>A0A4Q1KIH0</accession>
<dbReference type="SUPFAM" id="SSF47413">
    <property type="entry name" value="lambda repressor-like DNA-binding domains"/>
    <property type="match status" value="1"/>
</dbReference>
<evidence type="ECO:0000313" key="1">
    <source>
        <dbReference type="EMBL" id="RXR28929.1"/>
    </source>
</evidence>
<dbReference type="Gene3D" id="1.10.260.40">
    <property type="entry name" value="lambda repressor-like DNA-binding domains"/>
    <property type="match status" value="1"/>
</dbReference>
<evidence type="ECO:0000313" key="2">
    <source>
        <dbReference type="Proteomes" id="UP000290958"/>
    </source>
</evidence>
<name>A0A4Q1KIH0_9SPHN</name>
<comment type="caution">
    <text evidence="1">The sequence shown here is derived from an EMBL/GenBank/DDBJ whole genome shotgun (WGS) entry which is preliminary data.</text>
</comment>